<sequence length="328" mass="36690">MAVFQFSVVHDDSWSGIENGGWNFVPANHVLDGVCAGRGGKSMWQFPPRISRRFFSELGTLLTAVILLFQGVWALIPATPGEQTRRAIASVRESISDIRSSSPSTPVRLYVDYLLPLSPATSDADIDPWPGGLAQMYPYAEDVLRDILAGVVDDSHRGTCSSTVISSPDCCGFLVQESPASPELDVAALLFPGPDQLSKIREIEGMVGDRRTLIVFNRQYTRPEDFGFFGKDEARGMMDRYKWGYAFQEIACRGEDVKLTFERSSGWQASVIDENGRELDIMDPSWDVCVRPTYKALEDRINSVLPEPLWMRKMGEVQEKGFKFQRKG</sequence>
<comment type="caution">
    <text evidence="3">The sequence shown here is derived from an EMBL/GenBank/DDBJ whole genome shotgun (WGS) entry which is preliminary data.</text>
</comment>
<evidence type="ECO:0000256" key="1">
    <source>
        <dbReference type="SAM" id="Phobius"/>
    </source>
</evidence>
<keyword evidence="4" id="KW-1185">Reference proteome</keyword>
<dbReference type="PANTHER" id="PTHR35509">
    <property type="entry name" value="DOMAIN PROTEIN, PUTATIVE (DUF1995)-RELATED"/>
    <property type="match status" value="1"/>
</dbReference>
<name>A0ABD3NP46_9STRA</name>
<dbReference type="EMBL" id="JALLAZ020001270">
    <property type="protein sequence ID" value="KAL3777703.1"/>
    <property type="molecule type" value="Genomic_DNA"/>
</dbReference>
<dbReference type="Pfam" id="PF09353">
    <property type="entry name" value="DUF1995"/>
    <property type="match status" value="1"/>
</dbReference>
<organism evidence="3 4">
    <name type="scientific">Stephanodiscus triporus</name>
    <dbReference type="NCBI Taxonomy" id="2934178"/>
    <lineage>
        <taxon>Eukaryota</taxon>
        <taxon>Sar</taxon>
        <taxon>Stramenopiles</taxon>
        <taxon>Ochrophyta</taxon>
        <taxon>Bacillariophyta</taxon>
        <taxon>Coscinodiscophyceae</taxon>
        <taxon>Thalassiosirophycidae</taxon>
        <taxon>Stephanodiscales</taxon>
        <taxon>Stephanodiscaceae</taxon>
        <taxon>Stephanodiscus</taxon>
    </lineage>
</organism>
<evidence type="ECO:0000259" key="2">
    <source>
        <dbReference type="Pfam" id="PF09353"/>
    </source>
</evidence>
<accession>A0ABD3NP46</accession>
<feature type="transmembrane region" description="Helical" evidence="1">
    <location>
        <begin position="54"/>
        <end position="76"/>
    </location>
</feature>
<dbReference type="InterPro" id="IPR018962">
    <property type="entry name" value="DUF1995"/>
</dbReference>
<dbReference type="InterPro" id="IPR053021">
    <property type="entry name" value="Chloroplast_ADK"/>
</dbReference>
<keyword evidence="1" id="KW-1133">Transmembrane helix</keyword>
<dbReference type="Proteomes" id="UP001530315">
    <property type="component" value="Unassembled WGS sequence"/>
</dbReference>
<feature type="domain" description="DUF1995" evidence="2">
    <location>
        <begin position="87"/>
        <end position="277"/>
    </location>
</feature>
<keyword evidence="1" id="KW-0812">Transmembrane</keyword>
<dbReference type="AlphaFoldDB" id="A0ABD3NP46"/>
<protein>
    <recommendedName>
        <fullName evidence="2">DUF1995 domain-containing protein</fullName>
    </recommendedName>
</protein>
<evidence type="ECO:0000313" key="4">
    <source>
        <dbReference type="Proteomes" id="UP001530315"/>
    </source>
</evidence>
<evidence type="ECO:0000313" key="3">
    <source>
        <dbReference type="EMBL" id="KAL3777703.1"/>
    </source>
</evidence>
<gene>
    <name evidence="3" type="ORF">ACHAW5_010341</name>
</gene>
<keyword evidence="1" id="KW-0472">Membrane</keyword>
<proteinExistence type="predicted"/>
<reference evidence="3 4" key="1">
    <citation type="submission" date="2024-10" db="EMBL/GenBank/DDBJ databases">
        <title>Updated reference genomes for cyclostephanoid diatoms.</title>
        <authorList>
            <person name="Roberts W.R."/>
            <person name="Alverson A.J."/>
        </authorList>
    </citation>
    <scope>NUCLEOTIDE SEQUENCE [LARGE SCALE GENOMIC DNA]</scope>
    <source>
        <strain evidence="3 4">AJA276-08</strain>
    </source>
</reference>
<dbReference type="PANTHER" id="PTHR35509:SF4">
    <property type="entry name" value="DUF1995 DOMAIN-CONTAINING PROTEIN"/>
    <property type="match status" value="1"/>
</dbReference>